<reference evidence="1 2" key="1">
    <citation type="submission" date="2020-08" db="EMBL/GenBank/DDBJ databases">
        <title>Genomic Encyclopedia of Type Strains, Phase IV (KMG-V): Genome sequencing to study the core and pangenomes of soil and plant-associated prokaryotes.</title>
        <authorList>
            <person name="Whitman W."/>
        </authorList>
    </citation>
    <scope>NUCLEOTIDE SEQUENCE [LARGE SCALE GENOMIC DNA]</scope>
    <source>
        <strain evidence="1 2">X5P3</strain>
    </source>
</reference>
<dbReference type="RefSeq" id="WP_184256541.1">
    <property type="nucleotide sequence ID" value="NZ_JACHIO010000011.1"/>
</dbReference>
<comment type="caution">
    <text evidence="1">The sequence shown here is derived from an EMBL/GenBank/DDBJ whole genome shotgun (WGS) entry which is preliminary data.</text>
</comment>
<sequence>MPVRCGIWGWDVVSEIERDCGAQAGKIIDQLSGGKLSSEAKSRLRGVITAELDATLRGDSGFVQGRDRLLAEGNRNKILTSYKAEVGK</sequence>
<name>A0A7W7ZR55_9BACT</name>
<proteinExistence type="predicted"/>
<protein>
    <submittedName>
        <fullName evidence="1">Uncharacterized protein</fullName>
    </submittedName>
</protein>
<dbReference type="EMBL" id="JACHIO010000011">
    <property type="protein sequence ID" value="MBB5064553.1"/>
    <property type="molecule type" value="Genomic_DNA"/>
</dbReference>
<gene>
    <name evidence="1" type="ORF">HDF15_002911</name>
</gene>
<organism evidence="1 2">
    <name type="scientific">Granulicella mallensis</name>
    <dbReference type="NCBI Taxonomy" id="940614"/>
    <lineage>
        <taxon>Bacteria</taxon>
        <taxon>Pseudomonadati</taxon>
        <taxon>Acidobacteriota</taxon>
        <taxon>Terriglobia</taxon>
        <taxon>Terriglobales</taxon>
        <taxon>Acidobacteriaceae</taxon>
        <taxon>Granulicella</taxon>
    </lineage>
</organism>
<dbReference type="AlphaFoldDB" id="A0A7W7ZR55"/>
<evidence type="ECO:0000313" key="1">
    <source>
        <dbReference type="EMBL" id="MBB5064553.1"/>
    </source>
</evidence>
<dbReference type="Proteomes" id="UP000584867">
    <property type="component" value="Unassembled WGS sequence"/>
</dbReference>
<accession>A0A7W7ZR55</accession>
<evidence type="ECO:0000313" key="2">
    <source>
        <dbReference type="Proteomes" id="UP000584867"/>
    </source>
</evidence>